<sequence length="796" mass="86688">MDSSSLGLAWGRLSHRRTRSSDPSNNKNNTPPIQFTSDGTKYTLASETPTPTPASATPQHGRSKSWNTSKEKSQATTRLSMFFHSTDYSNYRAFLSPPNPLDLHRTTSSSRGSHRTSKSTSSISTKNTSLSGSSSSIELPKRLSAPPPQRPPRPPRGLFDDESDGELPPVAEDQQPMDHHAADDNIQGLIRQSDRAFADVGIALANVTYNTHVAQAKPTSMLVLSRGSLVRRRRQQGLPPLPVSARRSSMQSNRSTTRRGSFQSSHSTSTKGHNSVRPPTTKKMGKRSVLLPRKLRLTLSQSVSDLLPSRASKRVSATSSLSSVYSDYLGGGGDDDDQPSHRRNSSITAAKRQSALPAKRHSGESSKFSLCATHGRNLTASQMYHREMLPHSVMAWMGTDSCISTEPDGDDEDEDEDEDGDETDAEEELSHDLGLATTTEAEPTQLSAHNNNSVDSAENAAEARRPLTMEEGSPPPPPPPKNPARFGARARTSQLAPIPEMLVASTEGERRRRRNSLMMNKTTTTSSRSKRAGGAKHEAAAARDSLYLIGTAYSRASPLFRHGHIEFQHKSLRAKENGDDDDDDDDDGEEPDAANQHEVDWLKYHCSTLCGTDDLVSGMAQDEANAMADELGDWFDEFGFESHGALVRSGRPRKASPSSESSRSSASSASTMSDADLPMPASPDRSSSSCSFVRMQSWSFGQAERNASASAAARDEHASDPIPVMMEMDMGMGMELGFDTYGLPSSIEREEHLEKKQDTSFAASGGPRMSCNLSQDLGQFLARNPTLFDDINEEDE</sequence>
<gene>
    <name evidence="2" type="ORF">BBA_05247</name>
</gene>
<feature type="region of interest" description="Disordered" evidence="1">
    <location>
        <begin position="400"/>
        <end position="536"/>
    </location>
</feature>
<feature type="region of interest" description="Disordered" evidence="1">
    <location>
        <begin position="97"/>
        <end position="176"/>
    </location>
</feature>
<dbReference type="InParanoid" id="J5JTB9"/>
<feature type="region of interest" description="Disordered" evidence="1">
    <location>
        <begin position="647"/>
        <end position="688"/>
    </location>
</feature>
<proteinExistence type="predicted"/>
<feature type="region of interest" description="Disordered" evidence="1">
    <location>
        <begin position="329"/>
        <end position="368"/>
    </location>
</feature>
<accession>J5JTB9</accession>
<protein>
    <submittedName>
        <fullName evidence="2">Uncharacterized protein</fullName>
    </submittedName>
</protein>
<dbReference type="AlphaFoldDB" id="J5JTB9"/>
<feature type="compositionally biased region" description="Polar residues" evidence="1">
    <location>
        <begin position="64"/>
        <end position="75"/>
    </location>
</feature>
<dbReference type="EMBL" id="JH725162">
    <property type="protein sequence ID" value="EJP65836.1"/>
    <property type="molecule type" value="Genomic_DNA"/>
</dbReference>
<feature type="region of interest" description="Disordered" evidence="1">
    <location>
        <begin position="1"/>
        <end position="75"/>
    </location>
</feature>
<feature type="region of interest" description="Disordered" evidence="1">
    <location>
        <begin position="231"/>
        <end position="293"/>
    </location>
</feature>
<evidence type="ECO:0000313" key="2">
    <source>
        <dbReference type="EMBL" id="EJP65836.1"/>
    </source>
</evidence>
<dbReference type="OrthoDB" id="4870319at2759"/>
<evidence type="ECO:0000313" key="3">
    <source>
        <dbReference type="Proteomes" id="UP000002762"/>
    </source>
</evidence>
<feature type="compositionally biased region" description="Acidic residues" evidence="1">
    <location>
        <begin position="407"/>
        <end position="429"/>
    </location>
</feature>
<keyword evidence="3" id="KW-1185">Reference proteome</keyword>
<feature type="compositionally biased region" description="Pro residues" evidence="1">
    <location>
        <begin position="473"/>
        <end position="482"/>
    </location>
</feature>
<feature type="compositionally biased region" description="Low complexity" evidence="1">
    <location>
        <begin position="45"/>
        <end position="58"/>
    </location>
</feature>
<feature type="compositionally biased region" description="Low complexity" evidence="1">
    <location>
        <begin position="118"/>
        <end position="137"/>
    </location>
</feature>
<feature type="compositionally biased region" description="Pro residues" evidence="1">
    <location>
        <begin position="145"/>
        <end position="155"/>
    </location>
</feature>
<feature type="compositionally biased region" description="Polar residues" evidence="1">
    <location>
        <begin position="246"/>
        <end position="273"/>
    </location>
</feature>
<feature type="compositionally biased region" description="Polar residues" evidence="1">
    <location>
        <begin position="21"/>
        <end position="40"/>
    </location>
</feature>
<feature type="compositionally biased region" description="Low complexity" evidence="1">
    <location>
        <begin position="655"/>
        <end position="675"/>
    </location>
</feature>
<feature type="compositionally biased region" description="Polar residues" evidence="1">
    <location>
        <begin position="436"/>
        <end position="456"/>
    </location>
</feature>
<feature type="region of interest" description="Disordered" evidence="1">
    <location>
        <begin position="570"/>
        <end position="598"/>
    </location>
</feature>
<organism evidence="2 3">
    <name type="scientific">Beauveria bassiana (strain ARSEF 2860)</name>
    <name type="common">White muscardine disease fungus</name>
    <name type="synonym">Tritirachium shiotae</name>
    <dbReference type="NCBI Taxonomy" id="655819"/>
    <lineage>
        <taxon>Eukaryota</taxon>
        <taxon>Fungi</taxon>
        <taxon>Dikarya</taxon>
        <taxon>Ascomycota</taxon>
        <taxon>Pezizomycotina</taxon>
        <taxon>Sordariomycetes</taxon>
        <taxon>Hypocreomycetidae</taxon>
        <taxon>Hypocreales</taxon>
        <taxon>Cordycipitaceae</taxon>
        <taxon>Beauveria</taxon>
    </lineage>
</organism>
<dbReference type="RefSeq" id="XP_008598566.1">
    <property type="nucleotide sequence ID" value="XM_008600344.1"/>
</dbReference>
<dbReference type="GeneID" id="19888259"/>
<name>J5JTB9_BEAB2</name>
<dbReference type="HOGENOM" id="CLU_353005_0_0_1"/>
<feature type="compositionally biased region" description="Acidic residues" evidence="1">
    <location>
        <begin position="578"/>
        <end position="592"/>
    </location>
</feature>
<dbReference type="Proteomes" id="UP000002762">
    <property type="component" value="Unassembled WGS sequence"/>
</dbReference>
<reference evidence="2 3" key="1">
    <citation type="journal article" date="2012" name="Sci. Rep.">
        <title>Genomic perspectives on the evolution of fungal entomopathogenicity in Beauveria bassiana.</title>
        <authorList>
            <person name="Xiao G."/>
            <person name="Ying S.H."/>
            <person name="Zheng P."/>
            <person name="Wang Z.L."/>
            <person name="Zhang S."/>
            <person name="Xie X.Q."/>
            <person name="Shang Y."/>
            <person name="St Leger R.J."/>
            <person name="Zhao G.P."/>
            <person name="Wang C."/>
            <person name="Feng M.G."/>
        </authorList>
    </citation>
    <scope>NUCLEOTIDE SEQUENCE [LARGE SCALE GENOMIC DNA]</scope>
    <source>
        <strain evidence="2 3">ARSEF 2860</strain>
    </source>
</reference>
<evidence type="ECO:0000256" key="1">
    <source>
        <dbReference type="SAM" id="MobiDB-lite"/>
    </source>
</evidence>